<comment type="similarity">
    <text evidence="5">Belongs to the CAS family.</text>
</comment>
<dbReference type="AlphaFoldDB" id="A0AAV8VZ30"/>
<dbReference type="PANTHER" id="PTHR10654:SF18">
    <property type="entry name" value="IP17195P"/>
    <property type="match status" value="1"/>
</dbReference>
<reference evidence="23 24" key="1">
    <citation type="journal article" date="2023" name="Insect Mol. Biol.">
        <title>Genome sequencing provides insights into the evolution of gene families encoding plant cell wall-degrading enzymes in longhorned beetles.</title>
        <authorList>
            <person name="Shin N.R."/>
            <person name="Okamura Y."/>
            <person name="Kirsch R."/>
            <person name="Pauchet Y."/>
        </authorList>
    </citation>
    <scope>NUCLEOTIDE SEQUENCE [LARGE SCALE GENOMIC DNA]</scope>
    <source>
        <strain evidence="23">EAD_L_NR</strain>
    </source>
</reference>
<evidence type="ECO:0000256" key="15">
    <source>
        <dbReference type="ARBA" id="ARBA00023273"/>
    </source>
</evidence>
<dbReference type="PROSITE" id="PS50250">
    <property type="entry name" value="PCI"/>
    <property type="match status" value="1"/>
</dbReference>
<dbReference type="Pfam" id="PF00018">
    <property type="entry name" value="SH3_1"/>
    <property type="match status" value="1"/>
</dbReference>
<dbReference type="Gene3D" id="1.25.40.570">
    <property type="match status" value="1"/>
</dbReference>
<dbReference type="Gene3D" id="1.20.120.230">
    <property type="entry name" value="Alpha-catenin/vinculin-like"/>
    <property type="match status" value="1"/>
</dbReference>
<dbReference type="InterPro" id="IPR037362">
    <property type="entry name" value="CAS_fam"/>
</dbReference>
<evidence type="ECO:0000259" key="21">
    <source>
        <dbReference type="PROSITE" id="PS50002"/>
    </source>
</evidence>
<evidence type="ECO:0000256" key="7">
    <source>
        <dbReference type="ARBA" id="ARBA00022443"/>
    </source>
</evidence>
<dbReference type="CDD" id="cd11549">
    <property type="entry name" value="Serine_rich_CAS"/>
    <property type="match status" value="1"/>
</dbReference>
<dbReference type="GO" id="GO:0016477">
    <property type="term" value="P:cell migration"/>
    <property type="evidence" value="ECO:0007669"/>
    <property type="project" value="TreeGrafter"/>
</dbReference>
<comment type="similarity">
    <text evidence="4">Belongs to the proteasome subunit S10 family.</text>
</comment>
<evidence type="ECO:0000256" key="14">
    <source>
        <dbReference type="ARBA" id="ARBA00023036"/>
    </source>
</evidence>
<evidence type="ECO:0000256" key="10">
    <source>
        <dbReference type="ARBA" id="ARBA00022889"/>
    </source>
</evidence>
<dbReference type="CDD" id="cd11564">
    <property type="entry name" value="FAT-like_CAS_C"/>
    <property type="match status" value="1"/>
</dbReference>
<protein>
    <recommendedName>
        <fullName evidence="6">26S proteasome non-ATPase regulatory subunit 6</fullName>
    </recommendedName>
    <alternativeName>
        <fullName evidence="16">Breast cancer anti-estrogen resistance protein 1</fullName>
    </alternativeName>
    <alternativeName>
        <fullName evidence="17">CRK-associated substrate</fullName>
    </alternativeName>
    <alternativeName>
        <fullName evidence="18">p130cas</fullName>
    </alternativeName>
</protein>
<dbReference type="Gene3D" id="2.30.30.40">
    <property type="entry name" value="SH3 Domains"/>
    <property type="match status" value="1"/>
</dbReference>
<feature type="domain" description="PCI" evidence="22">
    <location>
        <begin position="281"/>
        <end position="449"/>
    </location>
</feature>
<keyword evidence="15" id="KW-0966">Cell projection</keyword>
<evidence type="ECO:0000256" key="6">
    <source>
        <dbReference type="ARBA" id="ARBA00014932"/>
    </source>
</evidence>
<evidence type="ECO:0000256" key="17">
    <source>
        <dbReference type="ARBA" id="ARBA00079691"/>
    </source>
</evidence>
<keyword evidence="7 19" id="KW-0728">SH3 domain</keyword>
<dbReference type="GO" id="GO:0000502">
    <property type="term" value="C:proteasome complex"/>
    <property type="evidence" value="ECO:0007669"/>
    <property type="project" value="UniProtKB-KW"/>
</dbReference>
<dbReference type="GO" id="GO:0005886">
    <property type="term" value="C:plasma membrane"/>
    <property type="evidence" value="ECO:0007669"/>
    <property type="project" value="TreeGrafter"/>
</dbReference>
<dbReference type="Pfam" id="PF12026">
    <property type="entry name" value="CAS_C"/>
    <property type="match status" value="1"/>
</dbReference>
<dbReference type="InterPro" id="IPR045135">
    <property type="entry name" value="Rpn7_N"/>
</dbReference>
<evidence type="ECO:0000256" key="18">
    <source>
        <dbReference type="ARBA" id="ARBA00081467"/>
    </source>
</evidence>
<evidence type="ECO:0000313" key="23">
    <source>
        <dbReference type="EMBL" id="KAJ8919667.1"/>
    </source>
</evidence>
<dbReference type="FunFam" id="1.25.40.570:FF:000005">
    <property type="entry name" value="26S proteasome regulatory subunit N7"/>
    <property type="match status" value="1"/>
</dbReference>
<feature type="region of interest" description="Disordered" evidence="20">
    <location>
        <begin position="611"/>
        <end position="657"/>
    </location>
</feature>
<dbReference type="GO" id="GO:0005925">
    <property type="term" value="C:focal adhesion"/>
    <property type="evidence" value="ECO:0007669"/>
    <property type="project" value="UniProtKB-SubCell"/>
</dbReference>
<evidence type="ECO:0000256" key="8">
    <source>
        <dbReference type="ARBA" id="ARBA00022490"/>
    </source>
</evidence>
<dbReference type="FunFam" id="2.30.30.40:FF:000009">
    <property type="entry name" value="Breast cancer anti-estrogen resistance 1"/>
    <property type="match status" value="1"/>
</dbReference>
<dbReference type="GO" id="GO:0005737">
    <property type="term" value="C:cytoplasm"/>
    <property type="evidence" value="ECO:0007669"/>
    <property type="project" value="UniProtKB-SubCell"/>
</dbReference>
<evidence type="ECO:0000256" key="5">
    <source>
        <dbReference type="ARBA" id="ARBA00007848"/>
    </source>
</evidence>
<dbReference type="FunFam" id="1.20.120.230:FF:000001">
    <property type="entry name" value="Breast cancer anti-estrogen resistance 1"/>
    <property type="match status" value="1"/>
</dbReference>
<evidence type="ECO:0000256" key="1">
    <source>
        <dbReference type="ARBA" id="ARBA00004246"/>
    </source>
</evidence>
<dbReference type="Pfam" id="PF01399">
    <property type="entry name" value="PCI"/>
    <property type="match status" value="1"/>
</dbReference>
<keyword evidence="24" id="KW-1185">Reference proteome</keyword>
<evidence type="ECO:0000256" key="19">
    <source>
        <dbReference type="PROSITE-ProRule" id="PRU00192"/>
    </source>
</evidence>
<keyword evidence="14" id="KW-0729">SH3-binding</keyword>
<dbReference type="Gene3D" id="1.20.120.830">
    <property type="entry name" value="Serine-rich domain"/>
    <property type="match status" value="1"/>
</dbReference>
<keyword evidence="12" id="KW-0965">Cell junction</keyword>
<dbReference type="InterPro" id="IPR038319">
    <property type="entry name" value="Serine_rich_sf"/>
</dbReference>
<dbReference type="Pfam" id="PF08824">
    <property type="entry name" value="Serine_rich"/>
    <property type="match status" value="1"/>
</dbReference>
<dbReference type="SUPFAM" id="SSF50044">
    <property type="entry name" value="SH3-domain"/>
    <property type="match status" value="1"/>
</dbReference>
<dbReference type="GO" id="GO:0030424">
    <property type="term" value="C:axon"/>
    <property type="evidence" value="ECO:0007669"/>
    <property type="project" value="UniProtKB-SubCell"/>
</dbReference>
<sequence>MAPLLCHCLARALYDNTADSPDELPFRKGDTLVVLEQNTANIEGWWLCSLRGRQVRFFYILKLKASRMFYLSDTLSYFFCPTPAMSQEKDAGTLYNEDVLKNPDLEVAQLKFQLSLPEHCGDESKKCKLVDAITGKDMAPYYETVCRDLHWSLDENALREMQERNVKALEVFDEEIEYAVDNLSADDAREAYLSKANYLSLIGDKGNTIKTLGQAYEKTVSLGNKLDNIFHCIRIGLFFMDLNLIQTNLQRAEGLIELGADWHSRNCYKMCKALYSIAVRDFSVSTEIFVSAISTFICTELISLEDFIKYTVLSGLLTLRRSEVKKNLVDNPEVQQALHFNSNLKEYVSSLYECDYRLFFRKLADVETAMREDMLLHAHYKFYVREMKIKAYDQLLSTYISVGLAYMADQFGVSAEYIENDVSNFIAGGRLNYKIDKVNETIVNTPKNSKNEIFKSVVKQGDLLLNRVHKLSRGICPANRLRLIPGVFEDTGQSRVSSPQFTDIPGDFSYLQRQGKRRSWHVHPNQVVTPKKFNDVYLYDMPPSRCSPIPVSGLSPRQPANDCYDVPPRAVPVGNENFQNCPRCSPAPPSCASPISRESGGEAYDIPRALLGHPNQLTPSSSASSLTADSLSSSNRSSLANMPDYDVPRPHNRGPQLVLHTNTQTYDIPSHQTTKELPLELNSALENLERLQTDTTSAISKLLGFVGPQWRTKEKLENNLMEIRLAVTRLGTSLHDLAEFGEGTLGNAARASDKNIAVKLTPLVSALRKSDSLVQDASEKLSKHNWSLDVLSRPNEEEKVHKPDELEQLVACSRALTEDIRQIASFIQGNGLLLFKREQQQQGNTKTEWNEEYDYVSLDSKESISKNHAEILRDLPKDLKKGYDNCLKHADDIAFDGDHKSAGLDTEDKQLLTFYATQVVTHHTNLTHAIDAFLQTVEHNQPPKIFLAHGKFVVLSAHKLVLIGDTVHRNISCKEIKDRALNCANALSDALAASVNKTKQAALQFPSVNAVQEMVDSIVDISHSAKDLKVCLVQAAVPP</sequence>
<dbReference type="SUPFAM" id="SSF46785">
    <property type="entry name" value="Winged helix' DNA-binding domain"/>
    <property type="match status" value="1"/>
</dbReference>
<evidence type="ECO:0000256" key="3">
    <source>
        <dbReference type="ARBA" id="ARBA00004496"/>
    </source>
</evidence>
<comment type="subcellular location">
    <subcellularLocation>
        <location evidence="1">Cell junction</location>
        <location evidence="1">Focal adhesion</location>
    </subcellularLocation>
    <subcellularLocation>
        <location evidence="2">Cell projection</location>
        <location evidence="2">Axon</location>
    </subcellularLocation>
    <subcellularLocation>
        <location evidence="3">Cytoplasm</location>
    </subcellularLocation>
</comment>
<keyword evidence="10" id="KW-0130">Cell adhesion</keyword>
<gene>
    <name evidence="23" type="ORF">NQ315_006195</name>
</gene>
<feature type="domain" description="SH3" evidence="21">
    <location>
        <begin position="5"/>
        <end position="68"/>
    </location>
</feature>
<accession>A0AAV8VZ30</accession>
<dbReference type="InterPro" id="IPR014928">
    <property type="entry name" value="Serine_rich_dom"/>
</dbReference>
<evidence type="ECO:0000259" key="22">
    <source>
        <dbReference type="PROSITE" id="PS50250"/>
    </source>
</evidence>
<dbReference type="SMART" id="SM00088">
    <property type="entry name" value="PINT"/>
    <property type="match status" value="1"/>
</dbReference>
<proteinExistence type="inferred from homology"/>
<evidence type="ECO:0000256" key="13">
    <source>
        <dbReference type="ARBA" id="ARBA00022990"/>
    </source>
</evidence>
<dbReference type="PANTHER" id="PTHR10654">
    <property type="entry name" value="CAS SCAFFOLDING PROTEIN"/>
    <property type="match status" value="1"/>
</dbReference>
<keyword evidence="8" id="KW-0963">Cytoplasm</keyword>
<dbReference type="InterPro" id="IPR036390">
    <property type="entry name" value="WH_DNA-bd_sf"/>
</dbReference>
<dbReference type="InterPro" id="IPR000717">
    <property type="entry name" value="PCI_dom"/>
</dbReference>
<evidence type="ECO:0000256" key="12">
    <source>
        <dbReference type="ARBA" id="ARBA00022949"/>
    </source>
</evidence>
<keyword evidence="9" id="KW-0597">Phosphoprotein</keyword>
<dbReference type="GO" id="GO:0007155">
    <property type="term" value="P:cell adhesion"/>
    <property type="evidence" value="ECO:0007669"/>
    <property type="project" value="UniProtKB-KW"/>
</dbReference>
<name>A0AAV8VZ30_9CUCU</name>
<dbReference type="InterPro" id="IPR036028">
    <property type="entry name" value="SH3-like_dom_sf"/>
</dbReference>
<dbReference type="FunFam" id="1.20.120.830:FF:000001">
    <property type="entry name" value="BCAR1 scaffold protein, Cas family member"/>
    <property type="match status" value="1"/>
</dbReference>
<dbReference type="Proteomes" id="UP001159042">
    <property type="component" value="Unassembled WGS sequence"/>
</dbReference>
<dbReference type="Pfam" id="PF21154">
    <property type="entry name" value="RPN7_PSMD6_C"/>
    <property type="match status" value="1"/>
</dbReference>
<dbReference type="InterPro" id="IPR049549">
    <property type="entry name" value="RPN7_PSMD6_C"/>
</dbReference>
<keyword evidence="13" id="KW-0007">Acetylation</keyword>
<evidence type="ECO:0000313" key="24">
    <source>
        <dbReference type="Proteomes" id="UP001159042"/>
    </source>
</evidence>
<evidence type="ECO:0000256" key="20">
    <source>
        <dbReference type="SAM" id="MobiDB-lite"/>
    </source>
</evidence>
<evidence type="ECO:0000256" key="11">
    <source>
        <dbReference type="ARBA" id="ARBA00022942"/>
    </source>
</evidence>
<dbReference type="Pfam" id="PF10602">
    <property type="entry name" value="RPN7"/>
    <property type="match status" value="1"/>
</dbReference>
<keyword evidence="11" id="KW-0647">Proteasome</keyword>
<dbReference type="SMART" id="SM00326">
    <property type="entry name" value="SH3"/>
    <property type="match status" value="1"/>
</dbReference>
<dbReference type="GO" id="GO:0007169">
    <property type="term" value="P:cell surface receptor protein tyrosine kinase signaling pathway"/>
    <property type="evidence" value="ECO:0007669"/>
    <property type="project" value="UniProtKB-ARBA"/>
</dbReference>
<dbReference type="InterPro" id="IPR021901">
    <property type="entry name" value="CAS_C"/>
</dbReference>
<evidence type="ECO:0000256" key="4">
    <source>
        <dbReference type="ARBA" id="ARBA00005717"/>
    </source>
</evidence>
<dbReference type="EMBL" id="JANEYG010000016">
    <property type="protein sequence ID" value="KAJ8919667.1"/>
    <property type="molecule type" value="Genomic_DNA"/>
</dbReference>
<organism evidence="23 24">
    <name type="scientific">Exocentrus adspersus</name>
    <dbReference type="NCBI Taxonomy" id="1586481"/>
    <lineage>
        <taxon>Eukaryota</taxon>
        <taxon>Metazoa</taxon>
        <taxon>Ecdysozoa</taxon>
        <taxon>Arthropoda</taxon>
        <taxon>Hexapoda</taxon>
        <taxon>Insecta</taxon>
        <taxon>Pterygota</taxon>
        <taxon>Neoptera</taxon>
        <taxon>Endopterygota</taxon>
        <taxon>Coleoptera</taxon>
        <taxon>Polyphaga</taxon>
        <taxon>Cucujiformia</taxon>
        <taxon>Chrysomeloidea</taxon>
        <taxon>Cerambycidae</taxon>
        <taxon>Lamiinae</taxon>
        <taxon>Acanthocinini</taxon>
        <taxon>Exocentrus</taxon>
    </lineage>
</organism>
<feature type="compositionally biased region" description="Low complexity" evidence="20">
    <location>
        <begin position="620"/>
        <end position="640"/>
    </location>
</feature>
<dbReference type="PROSITE" id="PS50002">
    <property type="entry name" value="SH3"/>
    <property type="match status" value="1"/>
</dbReference>
<dbReference type="InterPro" id="IPR001452">
    <property type="entry name" value="SH3_domain"/>
</dbReference>
<evidence type="ECO:0000256" key="16">
    <source>
        <dbReference type="ARBA" id="ARBA00072413"/>
    </source>
</evidence>
<evidence type="ECO:0000256" key="9">
    <source>
        <dbReference type="ARBA" id="ARBA00022553"/>
    </source>
</evidence>
<comment type="caution">
    <text evidence="23">The sequence shown here is derived from an EMBL/GenBank/DDBJ whole genome shotgun (WGS) entry which is preliminary data.</text>
</comment>
<evidence type="ECO:0000256" key="2">
    <source>
        <dbReference type="ARBA" id="ARBA00004489"/>
    </source>
</evidence>
<dbReference type="GO" id="GO:0017124">
    <property type="term" value="F:SH3 domain binding"/>
    <property type="evidence" value="ECO:0007669"/>
    <property type="project" value="UniProtKB-KW"/>
</dbReference>